<protein>
    <submittedName>
        <fullName evidence="5">UV radiation resistance-associated gene protein</fullName>
    </submittedName>
</protein>
<keyword evidence="4" id="KW-1185">Reference proteome</keyword>
<proteinExistence type="predicted"/>
<feature type="region of interest" description="Disordered" evidence="3">
    <location>
        <begin position="691"/>
        <end position="721"/>
    </location>
</feature>
<dbReference type="GO" id="GO:0035493">
    <property type="term" value="P:SNARE complex assembly"/>
    <property type="evidence" value="ECO:0007669"/>
    <property type="project" value="TreeGrafter"/>
</dbReference>
<dbReference type="Proteomes" id="UP000515160">
    <property type="component" value="Chromosome 2L"/>
</dbReference>
<name>A0A9C6WD36_DROAB</name>
<keyword evidence="1 2" id="KW-0175">Coiled coil</keyword>
<sequence>MHLRPRCCEWLPLATQQLRLRNLARIQGLNIKCTLDANININANSGSGECGVAEQEELLLYYTLHADKASEAFYTSEALPQRHQQQKWAEICAGDEAWRKSNAQCVCVKVWAHYQPTAQRTLEPNETEQISEPQQSAKLSQRLANVHLTPHKLPRPPELLFSWGVYFSGLIPVAQLALANCRINCLIFQLNGELFTSPALISEQGLHAQLHLHYQRYAELDNNKRNASDAGGINSPSVSRSGSPVLQMSTMRYAQLSCQLADMRRSYNLESLLLLQRRQRDQRKKLRDIAEISSEIARLSVRCITRNELRLKPRTTSISGSPYGSLHSQQYHSMGRTLSVLLAEQQEIAPLTLYSAQQLMQQIEALRCKKRLLETERETFKERNAQKQEHLQLLREERDQVQRQLHNQLLKLEQQRLELRTEAPKQSADREQKRQITLQVERSMSTLVLELQEIYDIKSMGSQQFSICGIAFPHMEQYTSESRQATNAQLLENVSPLAVSAALGYVAHLVQMLAYIMDRPLRNPIYYEPSRSRIADEIKELTYTSKEFPLYTRSILPSQQTKYAIYLLRQNVSQLCYDITGHCDLRNTFSNLLELFDTLRYIERTQRDASMDRDNQMSVSGRHVNGLAVAAANSQLSQSHSSVDINHVPLPTTANTAKDALLQQLLPPGVSQALAIEGYASTQRICRSVGSYSDGEDEFRPRLEQNYSNSDSNITLQTERR</sequence>
<dbReference type="RefSeq" id="XP_051858734.1">
    <property type="nucleotide sequence ID" value="XM_052002774.1"/>
</dbReference>
<gene>
    <name evidence="5" type="primary">LOC127565221</name>
</gene>
<dbReference type="GO" id="GO:0000323">
    <property type="term" value="C:lytic vacuole"/>
    <property type="evidence" value="ECO:0007669"/>
    <property type="project" value="TreeGrafter"/>
</dbReference>
<evidence type="ECO:0000256" key="3">
    <source>
        <dbReference type="SAM" id="MobiDB-lite"/>
    </source>
</evidence>
<dbReference type="PANTHER" id="PTHR15157:SF5">
    <property type="entry name" value="UV RADIATION RESISTANCE-ASSOCIATED GENE PROTEIN"/>
    <property type="match status" value="1"/>
</dbReference>
<feature type="coiled-coil region" evidence="2">
    <location>
        <begin position="356"/>
        <end position="422"/>
    </location>
</feature>
<reference evidence="5" key="1">
    <citation type="submission" date="2025-08" db="UniProtKB">
        <authorList>
            <consortium name="RefSeq"/>
        </authorList>
    </citation>
    <scope>IDENTIFICATION</scope>
    <source>
        <strain evidence="5">15112-1751.03</strain>
        <tissue evidence="5">Whole Adult</tissue>
    </source>
</reference>
<feature type="compositionally biased region" description="Polar residues" evidence="3">
    <location>
        <begin position="705"/>
        <end position="721"/>
    </location>
</feature>
<dbReference type="GeneID" id="127565221"/>
<dbReference type="OrthoDB" id="72772at2759"/>
<evidence type="ECO:0000313" key="5">
    <source>
        <dbReference type="RefSeq" id="XP_051858734.1"/>
    </source>
</evidence>
<dbReference type="GO" id="GO:0000149">
    <property type="term" value="F:SNARE binding"/>
    <property type="evidence" value="ECO:0007669"/>
    <property type="project" value="TreeGrafter"/>
</dbReference>
<accession>A0A9C6WD36</accession>
<dbReference type="GO" id="GO:0005768">
    <property type="term" value="C:endosome"/>
    <property type="evidence" value="ECO:0007669"/>
    <property type="project" value="TreeGrafter"/>
</dbReference>
<dbReference type="PANTHER" id="PTHR15157">
    <property type="entry name" value="UV RADIATION RESISTANCE-ASSOCIATED GENE PROTEIN"/>
    <property type="match status" value="1"/>
</dbReference>
<evidence type="ECO:0000256" key="2">
    <source>
        <dbReference type="SAM" id="Coils"/>
    </source>
</evidence>
<evidence type="ECO:0000313" key="4">
    <source>
        <dbReference type="Proteomes" id="UP000515160"/>
    </source>
</evidence>
<evidence type="ECO:0000256" key="1">
    <source>
        <dbReference type="ARBA" id="ARBA00023054"/>
    </source>
</evidence>
<dbReference type="CTD" id="7405"/>
<dbReference type="AlphaFoldDB" id="A0A9C6WD36"/>
<organism evidence="4 5">
    <name type="scientific">Drosophila albomicans</name>
    <name type="common">Fruit fly</name>
    <dbReference type="NCBI Taxonomy" id="7291"/>
    <lineage>
        <taxon>Eukaryota</taxon>
        <taxon>Metazoa</taxon>
        <taxon>Ecdysozoa</taxon>
        <taxon>Arthropoda</taxon>
        <taxon>Hexapoda</taxon>
        <taxon>Insecta</taxon>
        <taxon>Pterygota</taxon>
        <taxon>Neoptera</taxon>
        <taxon>Endopterygota</taxon>
        <taxon>Diptera</taxon>
        <taxon>Brachycera</taxon>
        <taxon>Muscomorpha</taxon>
        <taxon>Ephydroidea</taxon>
        <taxon>Drosophilidae</taxon>
        <taxon>Drosophila</taxon>
    </lineage>
</organism>